<evidence type="ECO:0000256" key="1">
    <source>
        <dbReference type="SAM" id="MobiDB-lite"/>
    </source>
</evidence>
<organism evidence="3 4">
    <name type="scientific">Caerostris darwini</name>
    <dbReference type="NCBI Taxonomy" id="1538125"/>
    <lineage>
        <taxon>Eukaryota</taxon>
        <taxon>Metazoa</taxon>
        <taxon>Ecdysozoa</taxon>
        <taxon>Arthropoda</taxon>
        <taxon>Chelicerata</taxon>
        <taxon>Arachnida</taxon>
        <taxon>Araneae</taxon>
        <taxon>Araneomorphae</taxon>
        <taxon>Entelegynae</taxon>
        <taxon>Araneoidea</taxon>
        <taxon>Araneidae</taxon>
        <taxon>Caerostris</taxon>
    </lineage>
</organism>
<reference evidence="3 4" key="1">
    <citation type="submission" date="2021-06" db="EMBL/GenBank/DDBJ databases">
        <title>Caerostris darwini draft genome.</title>
        <authorList>
            <person name="Kono N."/>
            <person name="Arakawa K."/>
        </authorList>
    </citation>
    <scope>NUCLEOTIDE SEQUENCE [LARGE SCALE GENOMIC DNA]</scope>
</reference>
<proteinExistence type="predicted"/>
<feature type="compositionally biased region" description="Basic and acidic residues" evidence="1">
    <location>
        <begin position="123"/>
        <end position="139"/>
    </location>
</feature>
<feature type="transmembrane region" description="Helical" evidence="2">
    <location>
        <begin position="58"/>
        <end position="78"/>
    </location>
</feature>
<dbReference type="EMBL" id="BPLQ01012247">
    <property type="protein sequence ID" value="GIY63934.1"/>
    <property type="molecule type" value="Genomic_DNA"/>
</dbReference>
<evidence type="ECO:0000256" key="2">
    <source>
        <dbReference type="SAM" id="Phobius"/>
    </source>
</evidence>
<dbReference type="AlphaFoldDB" id="A0AAV4V2K9"/>
<name>A0AAV4V2K9_9ARAC</name>
<feature type="region of interest" description="Disordered" evidence="1">
    <location>
        <begin position="335"/>
        <end position="354"/>
    </location>
</feature>
<feature type="region of interest" description="Disordered" evidence="1">
    <location>
        <begin position="240"/>
        <end position="284"/>
    </location>
</feature>
<evidence type="ECO:0000313" key="3">
    <source>
        <dbReference type="EMBL" id="GIY63934.1"/>
    </source>
</evidence>
<keyword evidence="2" id="KW-0472">Membrane</keyword>
<comment type="caution">
    <text evidence="3">The sequence shown here is derived from an EMBL/GenBank/DDBJ whole genome shotgun (WGS) entry which is preliminary data.</text>
</comment>
<accession>A0AAV4V2K9</accession>
<feature type="compositionally biased region" description="Polar residues" evidence="1">
    <location>
        <begin position="140"/>
        <end position="149"/>
    </location>
</feature>
<feature type="compositionally biased region" description="Polar residues" evidence="1">
    <location>
        <begin position="247"/>
        <end position="273"/>
    </location>
</feature>
<protein>
    <submittedName>
        <fullName evidence="3">Uncharacterized protein</fullName>
    </submittedName>
</protein>
<keyword evidence="4" id="KW-1185">Reference proteome</keyword>
<dbReference type="Proteomes" id="UP001054837">
    <property type="component" value="Unassembled WGS sequence"/>
</dbReference>
<evidence type="ECO:0000313" key="4">
    <source>
        <dbReference type="Proteomes" id="UP001054837"/>
    </source>
</evidence>
<gene>
    <name evidence="3" type="primary">AVEN_195289_1</name>
    <name evidence="3" type="ORF">CDAR_255221</name>
</gene>
<keyword evidence="2" id="KW-1133">Transmembrane helix</keyword>
<keyword evidence="2" id="KW-0812">Transmembrane</keyword>
<feature type="region of interest" description="Disordered" evidence="1">
    <location>
        <begin position="122"/>
        <end position="158"/>
    </location>
</feature>
<feature type="transmembrane region" description="Helical" evidence="2">
    <location>
        <begin position="84"/>
        <end position="103"/>
    </location>
</feature>
<sequence length="463" mass="53370">MQAVVVFCDLPTTHSSVTQSVGMSCDECAAITVEQFENFSRNCQLKTMPVTGIVRTHLIYHFIIHTLLLSFIGCYEWLSEQKYVFSLVMVLLVYQVMVIFCYTELLPIPRWMKESSSPQLCEMENKSHQEDSRCSEHQNESPAQKSVTDLQDKLKSGNSCTENRTYKLRNWKKGILNENQSTRNPPEVFDASHIKPMEEIGDYNFAKIKDSETTKRYYFPYREKRLEEWINKEEDRPHKIRPREKFSGNSRLHLSDSSDVTSSQNCDETMQPETSKDHTLPKSYSFPFRRKPLQTWMEIPENRIENPEITSSMPHWRTIDGSIAEQKCKIRRSLSGSELVAEDPDSNAKYDKHKSFSQSVEISNVSNPLSGESSKDSPTAFDKIKLGFKNYVTRVKKDSFKTNATKPLVKKRVIKKSIFQSKENVCADLAQSCTSSKSLMNDHLNKMSLSPSYPGYLSFEKDL</sequence>